<name>A0AAV2EW93_9ROSI</name>
<dbReference type="AlphaFoldDB" id="A0AAV2EW93"/>
<evidence type="ECO:0000256" key="1">
    <source>
        <dbReference type="SAM" id="MobiDB-lite"/>
    </source>
</evidence>
<organism evidence="2 3">
    <name type="scientific">Linum trigynum</name>
    <dbReference type="NCBI Taxonomy" id="586398"/>
    <lineage>
        <taxon>Eukaryota</taxon>
        <taxon>Viridiplantae</taxon>
        <taxon>Streptophyta</taxon>
        <taxon>Embryophyta</taxon>
        <taxon>Tracheophyta</taxon>
        <taxon>Spermatophyta</taxon>
        <taxon>Magnoliopsida</taxon>
        <taxon>eudicotyledons</taxon>
        <taxon>Gunneridae</taxon>
        <taxon>Pentapetalae</taxon>
        <taxon>rosids</taxon>
        <taxon>fabids</taxon>
        <taxon>Malpighiales</taxon>
        <taxon>Linaceae</taxon>
        <taxon>Linum</taxon>
    </lineage>
</organism>
<accession>A0AAV2EW93</accession>
<sequence length="69" mass="7539">MFHILAGGIGLRSKSWTRGSQNGGSKLKPVFHGHVDRDNGAQTVKSNETREDCVPRGPKRHHGHATVIN</sequence>
<gene>
    <name evidence="2" type="ORF">LTRI10_LOCUS30746</name>
</gene>
<evidence type="ECO:0000313" key="2">
    <source>
        <dbReference type="EMBL" id="CAL1389927.1"/>
    </source>
</evidence>
<proteinExistence type="predicted"/>
<dbReference type="Proteomes" id="UP001497516">
    <property type="component" value="Chromosome 5"/>
</dbReference>
<protein>
    <submittedName>
        <fullName evidence="2">Uncharacterized protein</fullName>
    </submittedName>
</protein>
<reference evidence="2 3" key="1">
    <citation type="submission" date="2024-04" db="EMBL/GenBank/DDBJ databases">
        <authorList>
            <person name="Fracassetti M."/>
        </authorList>
    </citation>
    <scope>NUCLEOTIDE SEQUENCE [LARGE SCALE GENOMIC DNA]</scope>
</reference>
<keyword evidence="3" id="KW-1185">Reference proteome</keyword>
<feature type="compositionally biased region" description="Basic residues" evidence="1">
    <location>
        <begin position="57"/>
        <end position="69"/>
    </location>
</feature>
<evidence type="ECO:0000313" key="3">
    <source>
        <dbReference type="Proteomes" id="UP001497516"/>
    </source>
</evidence>
<feature type="region of interest" description="Disordered" evidence="1">
    <location>
        <begin position="16"/>
        <end position="69"/>
    </location>
</feature>
<dbReference type="EMBL" id="OZ034818">
    <property type="protein sequence ID" value="CAL1389927.1"/>
    <property type="molecule type" value="Genomic_DNA"/>
</dbReference>